<dbReference type="GO" id="GO:0016705">
    <property type="term" value="F:oxidoreductase activity, acting on paired donors, with incorporation or reduction of molecular oxygen"/>
    <property type="evidence" value="ECO:0007669"/>
    <property type="project" value="InterPro"/>
</dbReference>
<dbReference type="PANTHER" id="PTHR47949">
    <property type="entry name" value="CYTOCHROME P450 703A2-RELATED-RELATED"/>
    <property type="match status" value="1"/>
</dbReference>
<reference evidence="1 2" key="1">
    <citation type="journal article" date="2006" name="Science">
        <title>The genome of black cottonwood, Populus trichocarpa (Torr. &amp; Gray).</title>
        <authorList>
            <person name="Tuskan G.A."/>
            <person name="Difazio S."/>
            <person name="Jansson S."/>
            <person name="Bohlmann J."/>
            <person name="Grigoriev I."/>
            <person name="Hellsten U."/>
            <person name="Putnam N."/>
            <person name="Ralph S."/>
            <person name="Rombauts S."/>
            <person name="Salamov A."/>
            <person name="Schein J."/>
            <person name="Sterck L."/>
            <person name="Aerts A."/>
            <person name="Bhalerao R.R."/>
            <person name="Bhalerao R.P."/>
            <person name="Blaudez D."/>
            <person name="Boerjan W."/>
            <person name="Brun A."/>
            <person name="Brunner A."/>
            <person name="Busov V."/>
            <person name="Campbell M."/>
            <person name="Carlson J."/>
            <person name="Chalot M."/>
            <person name="Chapman J."/>
            <person name="Chen G.L."/>
            <person name="Cooper D."/>
            <person name="Coutinho P.M."/>
            <person name="Couturier J."/>
            <person name="Covert S."/>
            <person name="Cronk Q."/>
            <person name="Cunningham R."/>
            <person name="Davis J."/>
            <person name="Degroeve S."/>
            <person name="Dejardin A."/>
            <person name="Depamphilis C."/>
            <person name="Detter J."/>
            <person name="Dirks B."/>
            <person name="Dubchak I."/>
            <person name="Duplessis S."/>
            <person name="Ehlting J."/>
            <person name="Ellis B."/>
            <person name="Gendler K."/>
            <person name="Goodstein D."/>
            <person name="Gribskov M."/>
            <person name="Grimwood J."/>
            <person name="Groover A."/>
            <person name="Gunter L."/>
            <person name="Hamberger B."/>
            <person name="Heinze B."/>
            <person name="Helariutta Y."/>
            <person name="Henrissat B."/>
            <person name="Holligan D."/>
            <person name="Holt R."/>
            <person name="Huang W."/>
            <person name="Islam-Faridi N."/>
            <person name="Jones S."/>
            <person name="Jones-Rhoades M."/>
            <person name="Jorgensen R."/>
            <person name="Joshi C."/>
            <person name="Kangasjarvi J."/>
            <person name="Karlsson J."/>
            <person name="Kelleher C."/>
            <person name="Kirkpatrick R."/>
            <person name="Kirst M."/>
            <person name="Kohler A."/>
            <person name="Kalluri U."/>
            <person name="Larimer F."/>
            <person name="Leebens-Mack J."/>
            <person name="Leple J.C."/>
            <person name="Locascio P."/>
            <person name="Lou Y."/>
            <person name="Lucas S."/>
            <person name="Martin F."/>
            <person name="Montanini B."/>
            <person name="Napoli C."/>
            <person name="Nelson D.R."/>
            <person name="Nelson C."/>
            <person name="Nieminen K."/>
            <person name="Nilsson O."/>
            <person name="Pereda V."/>
            <person name="Peter G."/>
            <person name="Philippe R."/>
            <person name="Pilate G."/>
            <person name="Poliakov A."/>
            <person name="Razumovskaya J."/>
            <person name="Richardson P."/>
            <person name="Rinaldi C."/>
            <person name="Ritland K."/>
            <person name="Rouze P."/>
            <person name="Ryaboy D."/>
            <person name="Schmutz J."/>
            <person name="Schrader J."/>
            <person name="Segerman B."/>
            <person name="Shin H."/>
            <person name="Siddiqui A."/>
            <person name="Sterky F."/>
            <person name="Terry A."/>
            <person name="Tsai C.J."/>
            <person name="Uberbacher E."/>
            <person name="Unneberg P."/>
            <person name="Vahala J."/>
            <person name="Wall K."/>
            <person name="Wessler S."/>
            <person name="Yang G."/>
            <person name="Yin T."/>
            <person name="Douglas C."/>
            <person name="Marra M."/>
            <person name="Sandberg G."/>
            <person name="Van de Peer Y."/>
            <person name="Rokhsar D."/>
        </authorList>
    </citation>
    <scope>NUCLEOTIDE SEQUENCE [LARGE SCALE GENOMIC DNA]</scope>
    <source>
        <strain evidence="2">cv. Nisqually</strain>
    </source>
</reference>
<name>A0A2K2BLJ4_POPTR</name>
<dbReference type="InterPro" id="IPR036396">
    <property type="entry name" value="Cyt_P450_sf"/>
</dbReference>
<dbReference type="AlphaFoldDB" id="A0A2K2BLJ4"/>
<dbReference type="InterPro" id="IPR051382">
    <property type="entry name" value="CYP450_AA/FA_Hydroxylases"/>
</dbReference>
<dbReference type="GO" id="GO:0004497">
    <property type="term" value="F:monooxygenase activity"/>
    <property type="evidence" value="ECO:0007669"/>
    <property type="project" value="InterPro"/>
</dbReference>
<dbReference type="GO" id="GO:0005506">
    <property type="term" value="F:iron ion binding"/>
    <property type="evidence" value="ECO:0007669"/>
    <property type="project" value="InterPro"/>
</dbReference>
<protein>
    <recommendedName>
        <fullName evidence="3">Cytochrome P450</fullName>
    </recommendedName>
</protein>
<organism evidence="1 2">
    <name type="scientific">Populus trichocarpa</name>
    <name type="common">Western balsam poplar</name>
    <name type="synonym">Populus balsamifera subsp. trichocarpa</name>
    <dbReference type="NCBI Taxonomy" id="3694"/>
    <lineage>
        <taxon>Eukaryota</taxon>
        <taxon>Viridiplantae</taxon>
        <taxon>Streptophyta</taxon>
        <taxon>Embryophyta</taxon>
        <taxon>Tracheophyta</taxon>
        <taxon>Spermatophyta</taxon>
        <taxon>Magnoliopsida</taxon>
        <taxon>eudicotyledons</taxon>
        <taxon>Gunneridae</taxon>
        <taxon>Pentapetalae</taxon>
        <taxon>rosids</taxon>
        <taxon>fabids</taxon>
        <taxon>Malpighiales</taxon>
        <taxon>Salicaceae</taxon>
        <taxon>Saliceae</taxon>
        <taxon>Populus</taxon>
    </lineage>
</organism>
<evidence type="ECO:0008006" key="3">
    <source>
        <dbReference type="Google" id="ProtNLM"/>
    </source>
</evidence>
<dbReference type="InParanoid" id="A0A2K2BLJ4"/>
<dbReference type="PRINTS" id="PR00463">
    <property type="entry name" value="EP450I"/>
</dbReference>
<dbReference type="PANTHER" id="PTHR47949:SF4">
    <property type="entry name" value="TYROSINE N-MONOOXYGENASE"/>
    <property type="match status" value="1"/>
</dbReference>
<dbReference type="InterPro" id="IPR001128">
    <property type="entry name" value="Cyt_P450"/>
</dbReference>
<gene>
    <name evidence="1" type="ORF">POPTR_002G196400</name>
</gene>
<dbReference type="Gene3D" id="1.10.630.10">
    <property type="entry name" value="Cytochrome P450"/>
    <property type="match status" value="1"/>
</dbReference>
<dbReference type="SUPFAM" id="SSF48264">
    <property type="entry name" value="Cytochrome P450"/>
    <property type="match status" value="1"/>
</dbReference>
<dbReference type="GO" id="GO:0020037">
    <property type="term" value="F:heme binding"/>
    <property type="evidence" value="ECO:0007669"/>
    <property type="project" value="InterPro"/>
</dbReference>
<proteinExistence type="predicted"/>
<evidence type="ECO:0000313" key="2">
    <source>
        <dbReference type="Proteomes" id="UP000006729"/>
    </source>
</evidence>
<keyword evidence="2" id="KW-1185">Reference proteome</keyword>
<accession>A0A2K2BLJ4</accession>
<dbReference type="EMBL" id="CM009291">
    <property type="protein sequence ID" value="PNT50634.1"/>
    <property type="molecule type" value="Genomic_DNA"/>
</dbReference>
<dbReference type="Pfam" id="PF00067">
    <property type="entry name" value="p450"/>
    <property type="match status" value="1"/>
</dbReference>
<evidence type="ECO:0000313" key="1">
    <source>
        <dbReference type="EMBL" id="PNT50634.1"/>
    </source>
</evidence>
<dbReference type="InterPro" id="IPR002401">
    <property type="entry name" value="Cyt_P450_E_grp-I"/>
</dbReference>
<dbReference type="Proteomes" id="UP000006729">
    <property type="component" value="Chromosome 2"/>
</dbReference>
<sequence>MRQDIILATVDNPSNACEWAFAEVLNSPGILKMFVEELNRVVGKQQLVQESDFALLNYVEVCAREAFRLHPVAPLNIPRVSMADTVVSNHFIPRGSYAILSRLGTLKFGTSH</sequence>